<dbReference type="RefSeq" id="XP_003029872.1">
    <property type="nucleotide sequence ID" value="XM_003029826.1"/>
</dbReference>
<dbReference type="InterPro" id="IPR051682">
    <property type="entry name" value="Mito_Persulfide_Diox"/>
</dbReference>
<dbReference type="OrthoDB" id="449487at2759"/>
<dbReference type="GO" id="GO:0050313">
    <property type="term" value="F:sulfur dioxygenase activity"/>
    <property type="evidence" value="ECO:0007669"/>
    <property type="project" value="InterPro"/>
</dbReference>
<sequence length="296" mass="32721">MAMVDPGYRSHIRFSSQRRKLGKQYVVTDPSSKDAVLIDTVLDYDPASGTLSTSTADGILAFVRNHGFNVTKILETHAHADHLTASQYLKHHLPGNVPICIGERIAQVQKHFAPVYGLAPQNLATSFDMFLKDDQVFMLGNLPVQVIHLPGHTPDHIGYLVGKSVFTGDSIFMPDLGSARADFPGGDPRALYRSLQKLRSLPSDYEIFVGHDYPNGREKNCVTTVAEQRLHNKHVKLGTTERDFVDFHTARDKVLKAPRLIHPSLQVNVRAGRLPPPDPAAGLSYFRTPLCGALDI</sequence>
<dbReference type="Pfam" id="PF00753">
    <property type="entry name" value="Lactamase_B"/>
    <property type="match status" value="1"/>
</dbReference>
<dbReference type="CDD" id="cd07724">
    <property type="entry name" value="POD-like_MBL-fold"/>
    <property type="match status" value="1"/>
</dbReference>
<dbReference type="InterPro" id="IPR001279">
    <property type="entry name" value="Metallo-B-lactamas"/>
</dbReference>
<organism evidence="4">
    <name type="scientific">Schizophyllum commune (strain H4-8 / FGSC 9210)</name>
    <name type="common">Split gill fungus</name>
    <dbReference type="NCBI Taxonomy" id="578458"/>
    <lineage>
        <taxon>Eukaryota</taxon>
        <taxon>Fungi</taxon>
        <taxon>Dikarya</taxon>
        <taxon>Basidiomycota</taxon>
        <taxon>Agaricomycotina</taxon>
        <taxon>Agaricomycetes</taxon>
        <taxon>Agaricomycetidae</taxon>
        <taxon>Agaricales</taxon>
        <taxon>Schizophyllaceae</taxon>
        <taxon>Schizophyllum</taxon>
    </lineage>
</organism>
<dbReference type="Proteomes" id="UP000007431">
    <property type="component" value="Unassembled WGS sequence"/>
</dbReference>
<evidence type="ECO:0000313" key="3">
    <source>
        <dbReference type="EMBL" id="EFI94969.1"/>
    </source>
</evidence>
<dbReference type="AlphaFoldDB" id="D8QCQ3"/>
<dbReference type="InterPro" id="IPR044528">
    <property type="entry name" value="POD-like_MBL-fold"/>
</dbReference>
<evidence type="ECO:0000256" key="1">
    <source>
        <dbReference type="ARBA" id="ARBA00022723"/>
    </source>
</evidence>
<accession>D8QCQ3</accession>
<dbReference type="SMART" id="SM00849">
    <property type="entry name" value="Lactamase_B"/>
    <property type="match status" value="1"/>
</dbReference>
<dbReference type="GO" id="GO:0006749">
    <property type="term" value="P:glutathione metabolic process"/>
    <property type="evidence" value="ECO:0007669"/>
    <property type="project" value="InterPro"/>
</dbReference>
<dbReference type="GO" id="GO:0070813">
    <property type="term" value="P:hydrogen sulfide metabolic process"/>
    <property type="evidence" value="ECO:0007669"/>
    <property type="project" value="TreeGrafter"/>
</dbReference>
<reference evidence="3 4" key="1">
    <citation type="journal article" date="2010" name="Nat. Biotechnol.">
        <title>Genome sequence of the model mushroom Schizophyllum commune.</title>
        <authorList>
            <person name="Ohm R.A."/>
            <person name="de Jong J.F."/>
            <person name="Lugones L.G."/>
            <person name="Aerts A."/>
            <person name="Kothe E."/>
            <person name="Stajich J.E."/>
            <person name="de Vries R.P."/>
            <person name="Record E."/>
            <person name="Levasseur A."/>
            <person name="Baker S.E."/>
            <person name="Bartholomew K.A."/>
            <person name="Coutinho P.M."/>
            <person name="Erdmann S."/>
            <person name="Fowler T.J."/>
            <person name="Gathman A.C."/>
            <person name="Lombard V."/>
            <person name="Henrissat B."/>
            <person name="Knabe N."/>
            <person name="Kuees U."/>
            <person name="Lilly W.W."/>
            <person name="Lindquist E."/>
            <person name="Lucas S."/>
            <person name="Magnuson J.K."/>
            <person name="Piumi F."/>
            <person name="Raudaskoski M."/>
            <person name="Salamov A."/>
            <person name="Schmutz J."/>
            <person name="Schwarze F.W.M.R."/>
            <person name="vanKuyk P.A."/>
            <person name="Horton J.S."/>
            <person name="Grigoriev I.V."/>
            <person name="Woesten H.A.B."/>
        </authorList>
    </citation>
    <scope>NUCLEOTIDE SEQUENCE [LARGE SCALE GENOMIC DNA]</scope>
    <source>
        <strain evidence="4">H4-8 / FGSC 9210</strain>
    </source>
</reference>
<protein>
    <recommendedName>
        <fullName evidence="2">Metallo-beta-lactamase domain-containing protein</fullName>
    </recommendedName>
</protein>
<feature type="domain" description="Metallo-beta-lactamase" evidence="2">
    <location>
        <begin position="21"/>
        <end position="211"/>
    </location>
</feature>
<dbReference type="EMBL" id="GL377309">
    <property type="protein sequence ID" value="EFI94969.1"/>
    <property type="molecule type" value="Genomic_DNA"/>
</dbReference>
<keyword evidence="1" id="KW-0479">Metal-binding</keyword>
<evidence type="ECO:0000313" key="4">
    <source>
        <dbReference type="Proteomes" id="UP000007431"/>
    </source>
</evidence>
<dbReference type="GO" id="GO:0046872">
    <property type="term" value="F:metal ion binding"/>
    <property type="evidence" value="ECO:0007669"/>
    <property type="project" value="UniProtKB-KW"/>
</dbReference>
<keyword evidence="4" id="KW-1185">Reference proteome</keyword>
<dbReference type="GeneID" id="9594224"/>
<dbReference type="KEGG" id="scm:SCHCO_02670650"/>
<dbReference type="STRING" id="578458.D8QCQ3"/>
<dbReference type="PANTHER" id="PTHR43084:SF1">
    <property type="entry name" value="PERSULFIDE DIOXYGENASE ETHE1, MITOCHONDRIAL"/>
    <property type="match status" value="1"/>
</dbReference>
<dbReference type="Gene3D" id="3.60.15.10">
    <property type="entry name" value="Ribonuclease Z/Hydroxyacylglutathione hydrolase-like"/>
    <property type="match status" value="1"/>
</dbReference>
<gene>
    <name evidence="3" type="ORF">SCHCODRAFT_16947</name>
</gene>
<dbReference type="OMA" id="VMDIDYA"/>
<dbReference type="InterPro" id="IPR036866">
    <property type="entry name" value="RibonucZ/Hydroxyglut_hydro"/>
</dbReference>
<dbReference type="VEuPathDB" id="FungiDB:SCHCODRAFT_02670650"/>
<dbReference type="HOGENOM" id="CLU_030571_6_1_1"/>
<dbReference type="InParanoid" id="D8QCQ3"/>
<dbReference type="SUPFAM" id="SSF56281">
    <property type="entry name" value="Metallo-hydrolase/oxidoreductase"/>
    <property type="match status" value="1"/>
</dbReference>
<dbReference type="eggNOG" id="KOG0814">
    <property type="taxonomic scope" value="Eukaryota"/>
</dbReference>
<name>D8QCQ3_SCHCM</name>
<dbReference type="PANTHER" id="PTHR43084">
    <property type="entry name" value="PERSULFIDE DIOXYGENASE ETHE1"/>
    <property type="match status" value="1"/>
</dbReference>
<proteinExistence type="predicted"/>
<evidence type="ECO:0000259" key="2">
    <source>
        <dbReference type="SMART" id="SM00849"/>
    </source>
</evidence>